<dbReference type="Proteomes" id="UP001227268">
    <property type="component" value="Unassembled WGS sequence"/>
</dbReference>
<proteinExistence type="predicted"/>
<name>A0ACC2VH52_9TREE</name>
<keyword evidence="2" id="KW-1185">Reference proteome</keyword>
<organism evidence="1 2">
    <name type="scientific">Naganishia friedmannii</name>
    <dbReference type="NCBI Taxonomy" id="89922"/>
    <lineage>
        <taxon>Eukaryota</taxon>
        <taxon>Fungi</taxon>
        <taxon>Dikarya</taxon>
        <taxon>Basidiomycota</taxon>
        <taxon>Agaricomycotina</taxon>
        <taxon>Tremellomycetes</taxon>
        <taxon>Filobasidiales</taxon>
        <taxon>Filobasidiaceae</taxon>
        <taxon>Naganishia</taxon>
    </lineage>
</organism>
<evidence type="ECO:0000313" key="2">
    <source>
        <dbReference type="Proteomes" id="UP001227268"/>
    </source>
</evidence>
<protein>
    <submittedName>
        <fullName evidence="1">Uncharacterized protein</fullName>
    </submittedName>
</protein>
<sequence>MPSNSQLALTGLAVVATGAVGYAAWFDYKRRNDPVFRKNLTREFTLTKRSRYPFPILSASVHQNLSRNAIVGVLPIASPGTRYQTAEREHKKVHASAAKEEKVRKVKNTALLKASLIEISKETLPTSPQEREQYFMEQVAMGEGLAATGPANEVDAALCFYRALRVYPSPVELIMIYQKTVPAPIFALLMELTSLDLEAGKDVELPKASAADVDDEAPAGVTAAPHSTSAAPPVGTAEASAAPEVLATSANPEAPVVEAASVADEPESSGVSTEENGSGTEWETLTDEGKAAQA</sequence>
<dbReference type="EMBL" id="JASBWT010000015">
    <property type="protein sequence ID" value="KAJ9098235.1"/>
    <property type="molecule type" value="Genomic_DNA"/>
</dbReference>
<evidence type="ECO:0000313" key="1">
    <source>
        <dbReference type="EMBL" id="KAJ9098235.1"/>
    </source>
</evidence>
<comment type="caution">
    <text evidence="1">The sequence shown here is derived from an EMBL/GenBank/DDBJ whole genome shotgun (WGS) entry which is preliminary data.</text>
</comment>
<reference evidence="1" key="1">
    <citation type="submission" date="2023-04" db="EMBL/GenBank/DDBJ databases">
        <title>Draft Genome sequencing of Naganishia species isolated from polar environments using Oxford Nanopore Technology.</title>
        <authorList>
            <person name="Leo P."/>
            <person name="Venkateswaran K."/>
        </authorList>
    </citation>
    <scope>NUCLEOTIDE SEQUENCE</scope>
    <source>
        <strain evidence="1">MNA-CCFEE 5423</strain>
    </source>
</reference>
<gene>
    <name evidence="1" type="ORF">QFC21_004564</name>
</gene>
<accession>A0ACC2VH52</accession>